<comment type="similarity">
    <text evidence="2">Belongs to the ABC transporter superfamily.</text>
</comment>
<dbReference type="EMBL" id="PGVD01000071">
    <property type="protein sequence ID" value="PLR90827.1"/>
    <property type="molecule type" value="Genomic_DNA"/>
</dbReference>
<dbReference type="InterPro" id="IPR039421">
    <property type="entry name" value="Type_1_exporter"/>
</dbReference>
<dbReference type="FunFam" id="3.40.50.300:FF:000218">
    <property type="entry name" value="Multidrug ABC transporter ATP-binding protein"/>
    <property type="match status" value="1"/>
</dbReference>
<dbReference type="Gene3D" id="3.40.50.300">
    <property type="entry name" value="P-loop containing nucleotide triphosphate hydrolases"/>
    <property type="match status" value="1"/>
</dbReference>
<dbReference type="PROSITE" id="PS50893">
    <property type="entry name" value="ABC_TRANSPORTER_2"/>
    <property type="match status" value="1"/>
</dbReference>
<feature type="domain" description="ABC transmembrane type-1" evidence="10">
    <location>
        <begin position="19"/>
        <end position="308"/>
    </location>
</feature>
<reference evidence="12 14" key="2">
    <citation type="submission" date="2017-12" db="EMBL/GenBank/DDBJ databases">
        <title>Comparative Functional Genomics of Dry Heat Resistant strains isolated from the Viking Spacecraft.</title>
        <authorList>
            <person name="Seuylemezian A."/>
            <person name="Cooper K."/>
            <person name="Vaishampayan P."/>
        </authorList>
    </citation>
    <scope>NUCLEOTIDE SEQUENCE [LARGE SCALE GENOMIC DNA]</scope>
    <source>
        <strain evidence="12 14">ATCC 29669</strain>
    </source>
</reference>
<dbReference type="GO" id="GO:0005524">
    <property type="term" value="F:ATP binding"/>
    <property type="evidence" value="ECO:0007669"/>
    <property type="project" value="UniProtKB-KW"/>
</dbReference>
<comment type="caution">
    <text evidence="11">The sequence shown here is derived from an EMBL/GenBank/DDBJ whole genome shotgun (WGS) entry which is preliminary data.</text>
</comment>
<dbReference type="Pfam" id="PF00664">
    <property type="entry name" value="ABC_membrane"/>
    <property type="match status" value="1"/>
</dbReference>
<dbReference type="PROSITE" id="PS50929">
    <property type="entry name" value="ABC_TM1F"/>
    <property type="match status" value="1"/>
</dbReference>
<dbReference type="Proteomes" id="UP000235114">
    <property type="component" value="Unassembled WGS sequence"/>
</dbReference>
<dbReference type="PROSITE" id="PS00211">
    <property type="entry name" value="ABC_TRANSPORTER_1"/>
    <property type="match status" value="1"/>
</dbReference>
<dbReference type="GO" id="GO:0005886">
    <property type="term" value="C:plasma membrane"/>
    <property type="evidence" value="ECO:0007669"/>
    <property type="project" value="UniProtKB-SubCell"/>
</dbReference>
<name>A0A2N5GN46_9BACI</name>
<dbReference type="PANTHER" id="PTHR43394:SF1">
    <property type="entry name" value="ATP-BINDING CASSETTE SUB-FAMILY B MEMBER 10, MITOCHONDRIAL"/>
    <property type="match status" value="1"/>
</dbReference>
<keyword evidence="7 8" id="KW-0472">Membrane</keyword>
<evidence type="ECO:0000256" key="6">
    <source>
        <dbReference type="ARBA" id="ARBA00022989"/>
    </source>
</evidence>
<dbReference type="InterPro" id="IPR011527">
    <property type="entry name" value="ABC1_TM_dom"/>
</dbReference>
<feature type="transmembrane region" description="Helical" evidence="8">
    <location>
        <begin position="135"/>
        <end position="159"/>
    </location>
</feature>
<evidence type="ECO:0000259" key="10">
    <source>
        <dbReference type="PROSITE" id="PS50929"/>
    </source>
</evidence>
<sequence>MDSIRRYLQFVKPYKLQIIGTILIGIIKFAIPLMIPLLMKYVVDDIINSNILNQTEKTDRLIMVMSVMIVVFVIIRPPVEYYRQYFAQWTGSKILYDIRDHLFTHIQKLSFKYYANTRAGEVISRVINDVEQTKSFVITGLMNLWLDIATILIAAAIMFTMDVPLTIVSLILFPLYAFSVRYFFGNLRKLTRDRSQALAEVQSYLHERVQGMSVIKSFALEEYEQKQFDKNNYNFLRKALDHTNWNAKAFAVVNTITDIAPLIVIGYSGYQVVQGDLSVGTMIAFIAYIDRLYNPLRRLVNSSTTLTQSIASMDRVFELMDEKYDIDDAPNAKECNHVHGDLKFENVSFAYEEDEETVLKNISLDVKKGETIALVGMSGGGKSSLVSLIPRFYDVTDGRILLDGNDIRDFKVRTLRDKIGVVFQDNILFSESVKTNILLGNPEASDEAVYRAAQAANADEFIHNLPQGYDTKVGERGVKLSGGQKQRVAIARVFLKNPPILILDEATSALDLESEHLIQEALEKLAKDRTTFIVAHRLSTITHADRIVLIEHGEIVEIGKHDELMAKQGNYYRLFQVQQLEPSV</sequence>
<evidence type="ECO:0000313" key="12">
    <source>
        <dbReference type="EMBL" id="PLR90827.1"/>
    </source>
</evidence>
<evidence type="ECO:0000313" key="13">
    <source>
        <dbReference type="Proteomes" id="UP000234951"/>
    </source>
</evidence>
<dbReference type="InterPro" id="IPR003439">
    <property type="entry name" value="ABC_transporter-like_ATP-bd"/>
</dbReference>
<evidence type="ECO:0000256" key="3">
    <source>
        <dbReference type="ARBA" id="ARBA00022692"/>
    </source>
</evidence>
<evidence type="ECO:0000256" key="7">
    <source>
        <dbReference type="ARBA" id="ARBA00023136"/>
    </source>
</evidence>
<dbReference type="AlphaFoldDB" id="A0A2N5GN46"/>
<dbReference type="InterPro" id="IPR017871">
    <property type="entry name" value="ABC_transporter-like_CS"/>
</dbReference>
<gene>
    <name evidence="11" type="ORF">CU635_08710</name>
    <name evidence="12" type="ORF">CVD25_20135</name>
</gene>
<dbReference type="PANTHER" id="PTHR43394">
    <property type="entry name" value="ATP-DEPENDENT PERMEASE MDL1, MITOCHONDRIAL"/>
    <property type="match status" value="1"/>
</dbReference>
<feature type="transmembrane region" description="Helical" evidence="8">
    <location>
        <begin position="21"/>
        <end position="41"/>
    </location>
</feature>
<dbReference type="Gene3D" id="1.20.1560.10">
    <property type="entry name" value="ABC transporter type 1, transmembrane domain"/>
    <property type="match status" value="1"/>
</dbReference>
<feature type="transmembrane region" description="Helical" evidence="8">
    <location>
        <begin position="61"/>
        <end position="79"/>
    </location>
</feature>
<evidence type="ECO:0000256" key="4">
    <source>
        <dbReference type="ARBA" id="ARBA00022741"/>
    </source>
</evidence>
<dbReference type="OrthoDB" id="9770415at2"/>
<protein>
    <submittedName>
        <fullName evidence="11">Multidrug ABC transporter ATP-binding protein</fullName>
    </submittedName>
</protein>
<keyword evidence="5 11" id="KW-0067">ATP-binding</keyword>
<dbReference type="Proteomes" id="UP000234951">
    <property type="component" value="Unassembled WGS sequence"/>
</dbReference>
<organism evidence="11 13">
    <name type="scientific">Bacillus canaveralius</name>
    <dbReference type="NCBI Taxonomy" id="1403243"/>
    <lineage>
        <taxon>Bacteria</taxon>
        <taxon>Bacillati</taxon>
        <taxon>Bacillota</taxon>
        <taxon>Bacilli</taxon>
        <taxon>Bacillales</taxon>
        <taxon>Bacillaceae</taxon>
        <taxon>Bacillus</taxon>
    </lineage>
</organism>
<dbReference type="InterPro" id="IPR003593">
    <property type="entry name" value="AAA+_ATPase"/>
</dbReference>
<dbReference type="SUPFAM" id="SSF52540">
    <property type="entry name" value="P-loop containing nucleoside triphosphate hydrolases"/>
    <property type="match status" value="1"/>
</dbReference>
<reference evidence="11 13" key="1">
    <citation type="submission" date="2017-11" db="EMBL/GenBank/DDBJ databases">
        <title>Comparitive Functional Genomics of Dry Heat Resistant strains isolated from the Viking Spacecraft.</title>
        <authorList>
            <person name="Seuylemezian A."/>
            <person name="Cooper K."/>
            <person name="Vaishampayan P."/>
        </authorList>
    </citation>
    <scope>NUCLEOTIDE SEQUENCE [LARGE SCALE GENOMIC DNA]</scope>
    <source>
        <strain evidence="11 13">M4.6</strain>
    </source>
</reference>
<feature type="transmembrane region" description="Helical" evidence="8">
    <location>
        <begin position="165"/>
        <end position="184"/>
    </location>
</feature>
<evidence type="ECO:0000313" key="11">
    <source>
        <dbReference type="EMBL" id="PLR83628.1"/>
    </source>
</evidence>
<evidence type="ECO:0000256" key="8">
    <source>
        <dbReference type="SAM" id="Phobius"/>
    </source>
</evidence>
<dbReference type="RefSeq" id="WP_101576958.1">
    <property type="nucleotide sequence ID" value="NZ_PGVA01000018.1"/>
</dbReference>
<dbReference type="SUPFAM" id="SSF90123">
    <property type="entry name" value="ABC transporter transmembrane region"/>
    <property type="match status" value="1"/>
</dbReference>
<proteinExistence type="inferred from homology"/>
<keyword evidence="14" id="KW-1185">Reference proteome</keyword>
<dbReference type="CDD" id="cd03251">
    <property type="entry name" value="ABCC_MsbA"/>
    <property type="match status" value="1"/>
</dbReference>
<evidence type="ECO:0000259" key="9">
    <source>
        <dbReference type="PROSITE" id="PS50893"/>
    </source>
</evidence>
<evidence type="ECO:0000313" key="14">
    <source>
        <dbReference type="Proteomes" id="UP000235114"/>
    </source>
</evidence>
<accession>A0A2N5GN46</accession>
<keyword evidence="4" id="KW-0547">Nucleotide-binding</keyword>
<dbReference type="InterPro" id="IPR027417">
    <property type="entry name" value="P-loop_NTPase"/>
</dbReference>
<dbReference type="SMART" id="SM00382">
    <property type="entry name" value="AAA"/>
    <property type="match status" value="1"/>
</dbReference>
<dbReference type="Pfam" id="PF00005">
    <property type="entry name" value="ABC_tran"/>
    <property type="match status" value="1"/>
</dbReference>
<dbReference type="GO" id="GO:0016887">
    <property type="term" value="F:ATP hydrolysis activity"/>
    <property type="evidence" value="ECO:0007669"/>
    <property type="project" value="InterPro"/>
</dbReference>
<keyword evidence="6 8" id="KW-1133">Transmembrane helix</keyword>
<dbReference type="GO" id="GO:0015421">
    <property type="term" value="F:ABC-type oligopeptide transporter activity"/>
    <property type="evidence" value="ECO:0007669"/>
    <property type="project" value="TreeGrafter"/>
</dbReference>
<dbReference type="InterPro" id="IPR036640">
    <property type="entry name" value="ABC1_TM_sf"/>
</dbReference>
<comment type="subcellular location">
    <subcellularLocation>
        <location evidence="1">Cell membrane</location>
        <topology evidence="1">Multi-pass membrane protein</topology>
    </subcellularLocation>
</comment>
<dbReference type="EMBL" id="PGVA01000018">
    <property type="protein sequence ID" value="PLR83628.1"/>
    <property type="molecule type" value="Genomic_DNA"/>
</dbReference>
<evidence type="ECO:0000256" key="1">
    <source>
        <dbReference type="ARBA" id="ARBA00004651"/>
    </source>
</evidence>
<evidence type="ECO:0000256" key="2">
    <source>
        <dbReference type="ARBA" id="ARBA00005417"/>
    </source>
</evidence>
<feature type="domain" description="ABC transporter" evidence="9">
    <location>
        <begin position="342"/>
        <end position="577"/>
    </location>
</feature>
<keyword evidence="3 8" id="KW-0812">Transmembrane</keyword>
<evidence type="ECO:0000256" key="5">
    <source>
        <dbReference type="ARBA" id="ARBA00022840"/>
    </source>
</evidence>